<dbReference type="AlphaFoldDB" id="A0A0D0ZXC0"/>
<dbReference type="RefSeq" id="WP_043031768.1">
    <property type="nucleotide sequence ID" value="NZ_JXSU01000007.1"/>
</dbReference>
<keyword evidence="2" id="KW-0812">Transmembrane</keyword>
<feature type="coiled-coil region" evidence="1">
    <location>
        <begin position="41"/>
        <end position="75"/>
    </location>
</feature>
<dbReference type="Proteomes" id="UP000032250">
    <property type="component" value="Unassembled WGS sequence"/>
</dbReference>
<dbReference type="HOGENOM" id="CLU_142122_0_0_9"/>
<dbReference type="PATRIC" id="fig|1379739.3.peg.1651"/>
<dbReference type="EMBL" id="JXSU01000007">
    <property type="protein sequence ID" value="KIS23268.1"/>
    <property type="molecule type" value="Genomic_DNA"/>
</dbReference>
<keyword evidence="1" id="KW-0175">Coiled coil</keyword>
<keyword evidence="2" id="KW-1133">Transmembrane helix</keyword>
<evidence type="ECO:0000313" key="5">
    <source>
        <dbReference type="Proteomes" id="UP000032250"/>
    </source>
</evidence>
<name>A0A0D0ZXC0_CLOBO</name>
<dbReference type="Pfam" id="PF26347">
    <property type="entry name" value="YtrI_sporulation"/>
    <property type="match status" value="1"/>
</dbReference>
<evidence type="ECO:0000256" key="2">
    <source>
        <dbReference type="SAM" id="Phobius"/>
    </source>
</evidence>
<keyword evidence="2" id="KW-0472">Membrane</keyword>
<feature type="domain" description="Sporulation membrane protein YtrI C-terminal" evidence="3">
    <location>
        <begin position="71"/>
        <end position="152"/>
    </location>
</feature>
<evidence type="ECO:0000256" key="1">
    <source>
        <dbReference type="SAM" id="Coils"/>
    </source>
</evidence>
<reference evidence="4 5" key="1">
    <citation type="submission" date="2014-06" db="EMBL/GenBank/DDBJ databases">
        <title>Genome characterization of distinct group I Clostridium botulinum lineages.</title>
        <authorList>
            <person name="Giordani F."/>
            <person name="Anselmo A."/>
            <person name="Fillo S."/>
            <person name="Palozzi A.M."/>
            <person name="Fortunato A."/>
            <person name="Gentile B."/>
            <person name="Ciammaruconi A."/>
            <person name="Anniballi F."/>
            <person name="De Medici D."/>
            <person name="Lista F."/>
        </authorList>
    </citation>
    <scope>NUCLEOTIDE SEQUENCE [LARGE SCALE GENOMIC DNA]</scope>
    <source>
        <strain evidence="4 5">B2 450</strain>
    </source>
</reference>
<evidence type="ECO:0000313" key="4">
    <source>
        <dbReference type="EMBL" id="KIS23268.1"/>
    </source>
</evidence>
<feature type="transmembrane region" description="Helical" evidence="2">
    <location>
        <begin position="6"/>
        <end position="30"/>
    </location>
</feature>
<dbReference type="OrthoDB" id="1908598at2"/>
<dbReference type="InterPro" id="IPR058620">
    <property type="entry name" value="YtrI_C"/>
</dbReference>
<gene>
    <name evidence="4" type="ORF">N495_06590</name>
</gene>
<protein>
    <recommendedName>
        <fullName evidence="3">Sporulation membrane protein YtrI C-terminal domain-containing protein</fullName>
    </recommendedName>
</protein>
<comment type="caution">
    <text evidence="4">The sequence shown here is derived from an EMBL/GenBank/DDBJ whole genome shotgun (WGS) entry which is preliminary data.</text>
</comment>
<proteinExistence type="predicted"/>
<sequence length="157" mass="18636">MNKENKYFFSFCVGLVIGGTIGIIFFSLFISYRIENYHRKITYLNNIIEDQQVRLEGLENKLSKKELIVKKIEVDIKFKNKEIEDELVSIELEKHIKEKFNNLIGKELEKIDGDILVQVVDSRIMKIKNKQYKVKVEKIIIAQNIKFYIQIEEFQSD</sequence>
<organism evidence="4 5">
    <name type="scientific">Clostridium botulinum B2 450</name>
    <dbReference type="NCBI Taxonomy" id="1379739"/>
    <lineage>
        <taxon>Bacteria</taxon>
        <taxon>Bacillati</taxon>
        <taxon>Bacillota</taxon>
        <taxon>Clostridia</taxon>
        <taxon>Eubacteriales</taxon>
        <taxon>Clostridiaceae</taxon>
        <taxon>Clostridium</taxon>
    </lineage>
</organism>
<accession>A0A0D0ZXC0</accession>
<evidence type="ECO:0000259" key="3">
    <source>
        <dbReference type="Pfam" id="PF26347"/>
    </source>
</evidence>